<evidence type="ECO:0000313" key="2">
    <source>
        <dbReference type="Proteomes" id="UP000824890"/>
    </source>
</evidence>
<organism evidence="1 2">
    <name type="scientific">Brassica napus</name>
    <name type="common">Rape</name>
    <dbReference type="NCBI Taxonomy" id="3708"/>
    <lineage>
        <taxon>Eukaryota</taxon>
        <taxon>Viridiplantae</taxon>
        <taxon>Streptophyta</taxon>
        <taxon>Embryophyta</taxon>
        <taxon>Tracheophyta</taxon>
        <taxon>Spermatophyta</taxon>
        <taxon>Magnoliopsida</taxon>
        <taxon>eudicotyledons</taxon>
        <taxon>Gunneridae</taxon>
        <taxon>Pentapetalae</taxon>
        <taxon>rosids</taxon>
        <taxon>malvids</taxon>
        <taxon>Brassicales</taxon>
        <taxon>Brassicaceae</taxon>
        <taxon>Brassiceae</taxon>
        <taxon>Brassica</taxon>
    </lineage>
</organism>
<name>A0ABQ8BFB9_BRANA</name>
<dbReference type="Proteomes" id="UP000824890">
    <property type="component" value="Unassembled WGS sequence"/>
</dbReference>
<proteinExistence type="predicted"/>
<gene>
    <name evidence="1" type="ORF">HID58_043014</name>
</gene>
<sequence length="105" mass="11923">MRVDLLLVDVNVSDLNLFHLDIDYSELVFTVVLFMMSDSNCRVDTDDPLYLLRYVFTHGQLYVAISRVTTPTGLMISDETSDVDGKDGVTNIVYNEIVKDVRVTQ</sequence>
<comment type="caution">
    <text evidence="1">The sequence shown here is derived from an EMBL/GenBank/DDBJ whole genome shotgun (WGS) entry which is preliminary data.</text>
</comment>
<protein>
    <submittedName>
        <fullName evidence="1">Uncharacterized protein</fullName>
    </submittedName>
</protein>
<keyword evidence="2" id="KW-1185">Reference proteome</keyword>
<evidence type="ECO:0000313" key="1">
    <source>
        <dbReference type="EMBL" id="KAH0903511.1"/>
    </source>
</evidence>
<dbReference type="EMBL" id="JAGKQM010000011">
    <property type="protein sequence ID" value="KAH0903511.1"/>
    <property type="molecule type" value="Genomic_DNA"/>
</dbReference>
<feature type="non-terminal residue" evidence="1">
    <location>
        <position position="105"/>
    </location>
</feature>
<reference evidence="1 2" key="1">
    <citation type="submission" date="2021-05" db="EMBL/GenBank/DDBJ databases">
        <title>Genome Assembly of Synthetic Allotetraploid Brassica napus Reveals Homoeologous Exchanges between Subgenomes.</title>
        <authorList>
            <person name="Davis J.T."/>
        </authorList>
    </citation>
    <scope>NUCLEOTIDE SEQUENCE [LARGE SCALE GENOMIC DNA]</scope>
    <source>
        <strain evidence="2">cv. Da-Ae</strain>
        <tissue evidence="1">Seedling</tissue>
    </source>
</reference>
<accession>A0ABQ8BFB9</accession>